<keyword evidence="1" id="KW-0805">Transcription regulation</keyword>
<accession>A0ABP7NXR8</accession>
<evidence type="ECO:0000256" key="1">
    <source>
        <dbReference type="ARBA" id="ARBA00023015"/>
    </source>
</evidence>
<protein>
    <submittedName>
        <fullName evidence="6">TetR/AcrR family transcriptional regulator</fullName>
    </submittedName>
</protein>
<reference evidence="7" key="1">
    <citation type="journal article" date="2019" name="Int. J. Syst. Evol. Microbiol.">
        <title>The Global Catalogue of Microorganisms (GCM) 10K type strain sequencing project: providing services to taxonomists for standard genome sequencing and annotation.</title>
        <authorList>
            <consortium name="The Broad Institute Genomics Platform"/>
            <consortium name="The Broad Institute Genome Sequencing Center for Infectious Disease"/>
            <person name="Wu L."/>
            <person name="Ma J."/>
        </authorList>
    </citation>
    <scope>NUCLEOTIDE SEQUENCE [LARGE SCALE GENOMIC DNA]</scope>
    <source>
        <strain evidence="7">JCM 16923</strain>
    </source>
</reference>
<comment type="caution">
    <text evidence="6">The sequence shown here is derived from an EMBL/GenBank/DDBJ whole genome shotgun (WGS) entry which is preliminary data.</text>
</comment>
<dbReference type="PROSITE" id="PS50977">
    <property type="entry name" value="HTH_TETR_2"/>
    <property type="match status" value="1"/>
</dbReference>
<organism evidence="6 7">
    <name type="scientific">Gordonia caeni</name>
    <dbReference type="NCBI Taxonomy" id="1007097"/>
    <lineage>
        <taxon>Bacteria</taxon>
        <taxon>Bacillati</taxon>
        <taxon>Actinomycetota</taxon>
        <taxon>Actinomycetes</taxon>
        <taxon>Mycobacteriales</taxon>
        <taxon>Gordoniaceae</taxon>
        <taxon>Gordonia</taxon>
    </lineage>
</organism>
<sequence length="195" mass="21298">MARAARFTADELLDAALELAVEGGPAAVSIAAISRRTGAPSGSVYHRFAGREELLATLWLRTIEEFQQGMIAALAIADTDLAIDACLAHAFDWTAAHPQKTRLLLQFSAHDLVADWPESLGARVHGANRRLREAIADLARRRFGSVTAETVDRTVYALADLPYAAIRRHLPDGRPRPWLREFTAATAHRVLAVGQ</sequence>
<keyword evidence="7" id="KW-1185">Reference proteome</keyword>
<dbReference type="Proteomes" id="UP001418444">
    <property type="component" value="Unassembled WGS sequence"/>
</dbReference>
<evidence type="ECO:0000256" key="3">
    <source>
        <dbReference type="ARBA" id="ARBA00023163"/>
    </source>
</evidence>
<evidence type="ECO:0000313" key="6">
    <source>
        <dbReference type="EMBL" id="GAA3955408.1"/>
    </source>
</evidence>
<dbReference type="InterPro" id="IPR001647">
    <property type="entry name" value="HTH_TetR"/>
</dbReference>
<feature type="domain" description="HTH tetR-type" evidence="5">
    <location>
        <begin position="6"/>
        <end position="66"/>
    </location>
</feature>
<dbReference type="PANTHER" id="PTHR47506:SF1">
    <property type="entry name" value="HTH-TYPE TRANSCRIPTIONAL REGULATOR YJDC"/>
    <property type="match status" value="1"/>
</dbReference>
<dbReference type="RefSeq" id="WP_344781745.1">
    <property type="nucleotide sequence ID" value="NZ_BAAAZW010000003.1"/>
</dbReference>
<feature type="DNA-binding region" description="H-T-H motif" evidence="4">
    <location>
        <begin position="29"/>
        <end position="48"/>
    </location>
</feature>
<evidence type="ECO:0000313" key="7">
    <source>
        <dbReference type="Proteomes" id="UP001418444"/>
    </source>
</evidence>
<gene>
    <name evidence="6" type="ORF">GCM10022231_12490</name>
</gene>
<keyword evidence="2 4" id="KW-0238">DNA-binding</keyword>
<dbReference type="Gene3D" id="1.10.357.10">
    <property type="entry name" value="Tetracycline Repressor, domain 2"/>
    <property type="match status" value="1"/>
</dbReference>
<dbReference type="SUPFAM" id="SSF46689">
    <property type="entry name" value="Homeodomain-like"/>
    <property type="match status" value="1"/>
</dbReference>
<evidence type="ECO:0000259" key="5">
    <source>
        <dbReference type="PROSITE" id="PS50977"/>
    </source>
</evidence>
<dbReference type="InterPro" id="IPR009057">
    <property type="entry name" value="Homeodomain-like_sf"/>
</dbReference>
<name>A0ABP7NXR8_9ACTN</name>
<evidence type="ECO:0000256" key="2">
    <source>
        <dbReference type="ARBA" id="ARBA00023125"/>
    </source>
</evidence>
<dbReference type="PRINTS" id="PR00455">
    <property type="entry name" value="HTHTETR"/>
</dbReference>
<proteinExistence type="predicted"/>
<keyword evidence="3" id="KW-0804">Transcription</keyword>
<dbReference type="Pfam" id="PF00440">
    <property type="entry name" value="TetR_N"/>
    <property type="match status" value="1"/>
</dbReference>
<dbReference type="PANTHER" id="PTHR47506">
    <property type="entry name" value="TRANSCRIPTIONAL REGULATORY PROTEIN"/>
    <property type="match status" value="1"/>
</dbReference>
<evidence type="ECO:0000256" key="4">
    <source>
        <dbReference type="PROSITE-ProRule" id="PRU00335"/>
    </source>
</evidence>
<dbReference type="EMBL" id="BAAAZW010000003">
    <property type="protein sequence ID" value="GAA3955408.1"/>
    <property type="molecule type" value="Genomic_DNA"/>
</dbReference>